<organism evidence="1 2">
    <name type="scientific">Luteibacter rhizovicinus DSM 16549</name>
    <dbReference type="NCBI Taxonomy" id="1440763"/>
    <lineage>
        <taxon>Bacteria</taxon>
        <taxon>Pseudomonadati</taxon>
        <taxon>Pseudomonadota</taxon>
        <taxon>Gammaproteobacteria</taxon>
        <taxon>Lysobacterales</taxon>
        <taxon>Rhodanobacteraceae</taxon>
        <taxon>Luteibacter</taxon>
    </lineage>
</organism>
<dbReference type="KEGG" id="lrz:BJI69_10470"/>
<dbReference type="OrthoDB" id="418728at2"/>
<evidence type="ECO:0000313" key="2">
    <source>
        <dbReference type="Proteomes" id="UP000182987"/>
    </source>
</evidence>
<dbReference type="Gene3D" id="3.60.15.10">
    <property type="entry name" value="Ribonuclease Z/Hydroxyacylglutathione hydrolase-like"/>
    <property type="match status" value="1"/>
</dbReference>
<dbReference type="PATRIC" id="fig|1440763.5.peg.3159"/>
<evidence type="ECO:0000313" key="1">
    <source>
        <dbReference type="EMBL" id="APG04277.1"/>
    </source>
</evidence>
<dbReference type="InterPro" id="IPR052159">
    <property type="entry name" value="Competence_DNA_uptake"/>
</dbReference>
<dbReference type="AlphaFoldDB" id="A0A0G9HEJ9"/>
<dbReference type="PANTHER" id="PTHR30619:SF1">
    <property type="entry name" value="RECOMBINATION PROTEIN 2"/>
    <property type="match status" value="1"/>
</dbReference>
<sequence>MATTRKPKATAPHDMVLRSYNVGFGDCFLLTFRYTDFDRHVLIDFGSTRAPKGKVMAAHMMAIAKQIETDCEGKLHALVVTHRHKDHISGFTYSGGKGPGAVIRRLDPDLVIQPWTEDPKARRNAKGPTSAMRNGDTKAAIQHIDALHDMNEFAGYVVSASKRLRGNHLKATREQLAFLGDDNDLTNRDAITNLMKMGRKKRYVYFGAKSGLESVLPGVTTTVLGPPTLKQSPGIATQRAKDPDQFWMQLAARADFWAQHGQIARYAKATDGVLFPRHVEKRHPWDMRWYRYQAQREQAENLLSIVRTLDSAMNNTSVVLLFEVAGKSFLFPGDAQYENWMYALSHPAIVARLAKVDLYKVGHHGSLNATPKDLWNGFTARGTKTKKGRLISVLSTLAGVHGNETAGTEVPRDPLVTALTKESDLFDTRTTTGDEQVVTWVKL</sequence>
<dbReference type="STRING" id="1440763.BJI69_10470"/>
<name>A0A0G9HEJ9_9GAMM</name>
<dbReference type="EMBL" id="CP017480">
    <property type="protein sequence ID" value="APG04277.1"/>
    <property type="molecule type" value="Genomic_DNA"/>
</dbReference>
<dbReference type="RefSeq" id="WP_046968612.1">
    <property type="nucleotide sequence ID" value="NZ_CP017480.1"/>
</dbReference>
<dbReference type="Proteomes" id="UP000182987">
    <property type="component" value="Chromosome"/>
</dbReference>
<dbReference type="PANTHER" id="PTHR30619">
    <property type="entry name" value="DNA INTERNALIZATION/COMPETENCE PROTEIN COMEC/REC2"/>
    <property type="match status" value="1"/>
</dbReference>
<gene>
    <name evidence="1" type="ORF">BJI69_10470</name>
</gene>
<dbReference type="SUPFAM" id="SSF56281">
    <property type="entry name" value="Metallo-hydrolase/oxidoreductase"/>
    <property type="match status" value="1"/>
</dbReference>
<reference evidence="2" key="1">
    <citation type="submission" date="2016-09" db="EMBL/GenBank/DDBJ databases">
        <authorList>
            <person name="Lysoe E."/>
        </authorList>
    </citation>
    <scope>NUCLEOTIDE SEQUENCE [LARGE SCALE GENOMIC DNA]</scope>
    <source>
        <strain evidence="2">LJ96T</strain>
    </source>
</reference>
<keyword evidence="2" id="KW-1185">Reference proteome</keyword>
<dbReference type="InterPro" id="IPR036866">
    <property type="entry name" value="RibonucZ/Hydroxyglut_hydro"/>
</dbReference>
<protein>
    <submittedName>
        <fullName evidence="1">Uncharacterized protein</fullName>
    </submittedName>
</protein>
<proteinExistence type="predicted"/>
<accession>A0A0G9HEJ9</accession>